<evidence type="ECO:0000313" key="2">
    <source>
        <dbReference type="EMBL" id="ANQ44528.1"/>
    </source>
</evidence>
<dbReference type="Pfam" id="PF03052">
    <property type="entry name" value="Adeno_52K"/>
    <property type="match status" value="1"/>
</dbReference>
<keyword evidence="1" id="KW-1133">Transmembrane helix</keyword>
<feature type="transmembrane region" description="Helical" evidence="1">
    <location>
        <begin position="72"/>
        <end position="91"/>
    </location>
</feature>
<name>A0A1U9ALH4_ADE03</name>
<dbReference type="EMBL" id="KX384958">
    <property type="protein sequence ID" value="ANQ44528.1"/>
    <property type="molecule type" value="Genomic_DNA"/>
</dbReference>
<sequence length="198" mass="21949">MRANREELDLLPPVGGMAVDVMEVELPATRRAFMLVLVQTAAVIAAIHGMHLMNELYLTSFDEKFQWKIEAWRLYLALYYVVCIGMTIFCLDGGHADEPSREASPDLGAAGAELEDESAQAGVVQGPETLRSQVSRQCQEIDLHNLFQGVREVQMVLDLHGSVGGDVNGLQGSVPLGRYHRALVFPFGRRWLCCLLHV</sequence>
<protein>
    <submittedName>
        <fullName evidence="2">DNA binding agnoprotein</fullName>
    </submittedName>
</protein>
<organism evidence="2">
    <name type="scientific">Human adenovirus B serotype 3</name>
    <name type="common">HAdV-3</name>
    <name type="synonym">Human adenovirus 3</name>
    <dbReference type="NCBI Taxonomy" id="45659"/>
    <lineage>
        <taxon>Viruses</taxon>
        <taxon>Varidnaviria</taxon>
        <taxon>Bamfordvirae</taxon>
        <taxon>Preplasmiviricota</taxon>
        <taxon>Polisuviricotina</taxon>
        <taxon>Pharingeaviricetes</taxon>
        <taxon>Rowavirales</taxon>
        <taxon>Adenoviridae</taxon>
        <taxon>Mastadenovirus</taxon>
        <taxon>Mastadenovirus blackbeardi</taxon>
        <taxon>Human mastadenovirus B</taxon>
    </lineage>
</organism>
<organismHost>
    <name type="scientific">Homo sapiens</name>
    <name type="common">Human</name>
    <dbReference type="NCBI Taxonomy" id="9606"/>
</organismHost>
<accession>A0A1U9ALH4</accession>
<evidence type="ECO:0000256" key="1">
    <source>
        <dbReference type="SAM" id="Phobius"/>
    </source>
</evidence>
<proteinExistence type="predicted"/>
<keyword evidence="1" id="KW-0812">Transmembrane</keyword>
<dbReference type="InterPro" id="IPR004292">
    <property type="entry name" value="L1-like"/>
</dbReference>
<keyword evidence="1" id="KW-0472">Membrane</keyword>
<gene>
    <name evidence="2" type="primary">L1</name>
</gene>
<feature type="transmembrane region" description="Helical" evidence="1">
    <location>
        <begin position="32"/>
        <end position="52"/>
    </location>
</feature>
<dbReference type="Proteomes" id="UP000320097">
    <property type="component" value="Genome"/>
</dbReference>
<reference evidence="2" key="1">
    <citation type="journal article" date="2017" name="J. Med. Virol.">
        <title>Adenovirus type 4 respiratory infections with a concurrent outbreak of coxsackievirus A21 among United States Army Basic Trainees, a retrospective viral etiology study using next-generation sequencing.</title>
        <authorList>
            <person name="Hang J."/>
            <person name="Vento T.J."/>
            <person name="Norby E.A."/>
            <person name="Jarman R.G."/>
            <person name="Keiser P.B."/>
            <person name="Kuschner R.A."/>
            <person name="Binn L.N."/>
        </authorList>
    </citation>
    <scope>NUCLEOTIDE SEQUENCE [LARGE SCALE GENOMIC DNA]</scope>
    <source>
        <strain evidence="2">T382/Ft Jackson South Carolina USA/2002</strain>
    </source>
</reference>